<protein>
    <submittedName>
        <fullName evidence="3">Cohesin domain-containing protein</fullName>
    </submittedName>
</protein>
<dbReference type="Proteomes" id="UP000736583">
    <property type="component" value="Unassembled WGS sequence"/>
</dbReference>
<feature type="signal peptide" evidence="1">
    <location>
        <begin position="1"/>
        <end position="25"/>
    </location>
</feature>
<organism evidence="3 4">
    <name type="scientific">Clostridium simiarum</name>
    <dbReference type="NCBI Taxonomy" id="2841506"/>
    <lineage>
        <taxon>Bacteria</taxon>
        <taxon>Bacillati</taxon>
        <taxon>Bacillota</taxon>
        <taxon>Clostridia</taxon>
        <taxon>Eubacteriales</taxon>
        <taxon>Clostridiaceae</taxon>
        <taxon>Clostridium</taxon>
    </lineage>
</organism>
<evidence type="ECO:0000256" key="1">
    <source>
        <dbReference type="SAM" id="SignalP"/>
    </source>
</evidence>
<reference evidence="3 4" key="1">
    <citation type="submission" date="2021-06" db="EMBL/GenBank/DDBJ databases">
        <authorList>
            <person name="Sun Q."/>
            <person name="Li D."/>
        </authorList>
    </citation>
    <scope>NUCLEOTIDE SEQUENCE [LARGE SCALE GENOMIC DNA]</scope>
    <source>
        <strain evidence="3 4">MSJ-4</strain>
    </source>
</reference>
<accession>A0ABS6F1X3</accession>
<evidence type="ECO:0000313" key="4">
    <source>
        <dbReference type="Proteomes" id="UP000736583"/>
    </source>
</evidence>
<feature type="chain" id="PRO_5047094680" evidence="1">
    <location>
        <begin position="26"/>
        <end position="373"/>
    </location>
</feature>
<dbReference type="Pfam" id="PF00963">
    <property type="entry name" value="Cohesin"/>
    <property type="match status" value="1"/>
</dbReference>
<keyword evidence="4" id="KW-1185">Reference proteome</keyword>
<gene>
    <name evidence="3" type="ORF">KQI89_12200</name>
</gene>
<name>A0ABS6F1X3_9CLOT</name>
<dbReference type="CDD" id="cd08547">
    <property type="entry name" value="Type_II_cohesin"/>
    <property type="match status" value="1"/>
</dbReference>
<feature type="domain" description="Cohesin" evidence="2">
    <location>
        <begin position="32"/>
        <end position="134"/>
    </location>
</feature>
<dbReference type="InterPro" id="IPR002102">
    <property type="entry name" value="Cohesin_dom"/>
</dbReference>
<proteinExistence type="predicted"/>
<keyword evidence="1" id="KW-0732">Signal</keyword>
<evidence type="ECO:0000313" key="3">
    <source>
        <dbReference type="EMBL" id="MBU5592517.1"/>
    </source>
</evidence>
<evidence type="ECO:0000259" key="2">
    <source>
        <dbReference type="Pfam" id="PF00963"/>
    </source>
</evidence>
<dbReference type="RefSeq" id="WP_216457294.1">
    <property type="nucleotide sequence ID" value="NZ_JAHLQL010000004.1"/>
</dbReference>
<dbReference type="EMBL" id="JAHLQL010000004">
    <property type="protein sequence ID" value="MBU5592517.1"/>
    <property type="molecule type" value="Genomic_DNA"/>
</dbReference>
<sequence>MKHRNFLFLLSTMLFLIFFKVNASALSNNTITYQVNTPVKNVGEVFDIKINASNFSGLYGASVDLKYDTNTIEIVDIVKGNVFFSDNSYHYIIKKDVNKGLISFITTFTGNSVASSNAPSNIITIKAKFIKEGQFSLNAKGGTLRDDNNIVVKLSDINANPMPVVYYNNIYTMQSSSNNPDVDALYKNTYDSVQKAVNKAEQYGVKPFFSDKNGGPSSTINVLDAVKNGLMVDILYARSNIDRLPSNLLNFKQTFSSILDNYQHPVYERIVYTINKAYDSPTQKDLNTARHLMNDCPDHFKSSYSSALDKIQMTMFNNAKALVDKANASQSDTDILNAQRAIDELKTNEFMTKDIEKFINSLTPGGVFPNAMH</sequence>
<comment type="caution">
    <text evidence="3">The sequence shown here is derived from an EMBL/GenBank/DDBJ whole genome shotgun (WGS) entry which is preliminary data.</text>
</comment>